<dbReference type="AlphaFoldDB" id="A0A8K0VVG5"/>
<feature type="region of interest" description="Disordered" evidence="1">
    <location>
        <begin position="547"/>
        <end position="572"/>
    </location>
</feature>
<dbReference type="InterPro" id="IPR001810">
    <property type="entry name" value="F-box_dom"/>
</dbReference>
<feature type="domain" description="F-box" evidence="2">
    <location>
        <begin position="21"/>
        <end position="50"/>
    </location>
</feature>
<organism evidence="3 4">
    <name type="scientific">Paraphoma chrysanthemicola</name>
    <dbReference type="NCBI Taxonomy" id="798071"/>
    <lineage>
        <taxon>Eukaryota</taxon>
        <taxon>Fungi</taxon>
        <taxon>Dikarya</taxon>
        <taxon>Ascomycota</taxon>
        <taxon>Pezizomycotina</taxon>
        <taxon>Dothideomycetes</taxon>
        <taxon>Pleosporomycetidae</taxon>
        <taxon>Pleosporales</taxon>
        <taxon>Pleosporineae</taxon>
        <taxon>Phaeosphaeriaceae</taxon>
        <taxon>Paraphoma</taxon>
    </lineage>
</organism>
<dbReference type="SUPFAM" id="SSF81383">
    <property type="entry name" value="F-box domain"/>
    <property type="match status" value="1"/>
</dbReference>
<evidence type="ECO:0000259" key="2">
    <source>
        <dbReference type="Pfam" id="PF12937"/>
    </source>
</evidence>
<protein>
    <recommendedName>
        <fullName evidence="2">F-box domain-containing protein</fullName>
    </recommendedName>
</protein>
<feature type="compositionally biased region" description="Polar residues" evidence="1">
    <location>
        <begin position="554"/>
        <end position="563"/>
    </location>
</feature>
<name>A0A8K0VVG5_9PLEO</name>
<dbReference type="InterPro" id="IPR036047">
    <property type="entry name" value="F-box-like_dom_sf"/>
</dbReference>
<dbReference type="EMBL" id="JAGMVJ010000017">
    <property type="protein sequence ID" value="KAH7078277.1"/>
    <property type="molecule type" value="Genomic_DNA"/>
</dbReference>
<evidence type="ECO:0000313" key="3">
    <source>
        <dbReference type="EMBL" id="KAH7078277.1"/>
    </source>
</evidence>
<dbReference type="Gene3D" id="3.80.10.10">
    <property type="entry name" value="Ribonuclease Inhibitor"/>
    <property type="match status" value="1"/>
</dbReference>
<evidence type="ECO:0000256" key="1">
    <source>
        <dbReference type="SAM" id="MobiDB-lite"/>
    </source>
</evidence>
<keyword evidence="4" id="KW-1185">Reference proteome</keyword>
<dbReference type="Pfam" id="PF12937">
    <property type="entry name" value="F-box-like"/>
    <property type="match status" value="1"/>
</dbReference>
<comment type="caution">
    <text evidence="3">The sequence shown here is derived from an EMBL/GenBank/DDBJ whole genome shotgun (WGS) entry which is preliminary data.</text>
</comment>
<gene>
    <name evidence="3" type="ORF">FB567DRAFT_131530</name>
</gene>
<dbReference type="OrthoDB" id="408631at2759"/>
<reference evidence="3" key="1">
    <citation type="journal article" date="2021" name="Nat. Commun.">
        <title>Genetic determinants of endophytism in the Arabidopsis root mycobiome.</title>
        <authorList>
            <person name="Mesny F."/>
            <person name="Miyauchi S."/>
            <person name="Thiergart T."/>
            <person name="Pickel B."/>
            <person name="Atanasova L."/>
            <person name="Karlsson M."/>
            <person name="Huettel B."/>
            <person name="Barry K.W."/>
            <person name="Haridas S."/>
            <person name="Chen C."/>
            <person name="Bauer D."/>
            <person name="Andreopoulos W."/>
            <person name="Pangilinan J."/>
            <person name="LaButti K."/>
            <person name="Riley R."/>
            <person name="Lipzen A."/>
            <person name="Clum A."/>
            <person name="Drula E."/>
            <person name="Henrissat B."/>
            <person name="Kohler A."/>
            <person name="Grigoriev I.V."/>
            <person name="Martin F.M."/>
            <person name="Hacquard S."/>
        </authorList>
    </citation>
    <scope>NUCLEOTIDE SEQUENCE</scope>
    <source>
        <strain evidence="3">MPI-SDFR-AT-0120</strain>
    </source>
</reference>
<sequence>MDDLLPSYESAIHQNPWALVAQYLPSETLCTAALVCRTWHGLMTPQLWGNPASHFGVQNDTVYVALTRFKRILPYVRPSVRELTHTLQIPPAHAEIYGGPHAEWLRDCLEHLPRLQCLLVNGLPFFDHSALLCLRHASVHRSSNYRPTFPVYGLRLLDASGCTNATSTGLAEALRHFPNLVSLDLSRTAATKDENVLSMLKYLVNLRLLSLKGLGLKDADFEIVARAIGTRVRSLEMSDNFLTDASARVLLEHCMKEERVEPHRARGPLPPVEHGRLNGDVDKFESENVVGHVRRKLTGGFVGSLAIEDARDVGITHLYLSNNAFTIEGISGLLRSRRIQVLDIGKLPTVIEQPYTTVTGEPAETIVLPGVSKLTPVLSQYAASKLRYLRINYSLVTDNAPAEALHSPRAELDGDLGRYAPTNAHELEATESPTPELGTMDTAIYELPSESTQPIELPGDSLSSAKETYYALTPASSSHSPDPPTTAPLIEVTEEIREVDRNGAHAPEPVHPDHPASPVSPMQASFDRQFPSFHGMHDENMLLSPTSPLEAGSSRLSLPTTPNRSRHNSTHYVEDRRARLELRQSQDNCLHPGMIPNVHTLVLTDVPTSTTNKVEIGRLLQYIRDAAEEAAIARQRARHTYILPPGRSRATAEREYAHNLFALRRIVFEMAPPKAAPKKVSSSWRAYPTKSSTEDADSEAFWEAATHDFSFFGDEECGLPDHEPGRTLPLQAMGGLELAPERHTPPMPRKVDIELLPSLDVIGEIAKFRKETKAAYNNLIGVEESEPDVQGYWPGDVTVIRKAQDADAGELDCYGNRYESGWYYR</sequence>
<evidence type="ECO:0000313" key="4">
    <source>
        <dbReference type="Proteomes" id="UP000813461"/>
    </source>
</evidence>
<proteinExistence type="predicted"/>
<dbReference type="SUPFAM" id="SSF52047">
    <property type="entry name" value="RNI-like"/>
    <property type="match status" value="1"/>
</dbReference>
<dbReference type="Proteomes" id="UP000813461">
    <property type="component" value="Unassembled WGS sequence"/>
</dbReference>
<accession>A0A8K0VVG5</accession>
<dbReference type="InterPro" id="IPR032675">
    <property type="entry name" value="LRR_dom_sf"/>
</dbReference>